<name>A0A1B6I5S4_9HEMI</name>
<feature type="non-terminal residue" evidence="1">
    <location>
        <position position="1"/>
    </location>
</feature>
<reference evidence="1" key="1">
    <citation type="submission" date="2015-11" db="EMBL/GenBank/DDBJ databases">
        <title>De novo transcriptome assembly of four potential Pierce s Disease insect vectors from Arizona vineyards.</title>
        <authorList>
            <person name="Tassone E.E."/>
        </authorList>
    </citation>
    <scope>NUCLEOTIDE SEQUENCE</scope>
</reference>
<dbReference type="EMBL" id="GECU01025456">
    <property type="protein sequence ID" value="JAS82250.1"/>
    <property type="molecule type" value="Transcribed_RNA"/>
</dbReference>
<evidence type="ECO:0000313" key="1">
    <source>
        <dbReference type="EMBL" id="JAS82250.1"/>
    </source>
</evidence>
<feature type="non-terminal residue" evidence="1">
    <location>
        <position position="118"/>
    </location>
</feature>
<accession>A0A1B6I5S4</accession>
<gene>
    <name evidence="1" type="ORF">g.56559</name>
</gene>
<sequence length="118" mass="13546">YFHRLFTDENPQHTICPKDPNTWCDYNKCVLSNTLHTYRHKNSLPEPVLLAIKPIYKDLTQAELLDRCLHGQTQNPNESFNACIWKRIPKTEFVGLQTLKLGVTDAALCFNEGTVAKT</sequence>
<proteinExistence type="predicted"/>
<protein>
    <submittedName>
        <fullName evidence="1">Uncharacterized protein</fullName>
    </submittedName>
</protein>
<organism evidence="1">
    <name type="scientific">Homalodisca liturata</name>
    <dbReference type="NCBI Taxonomy" id="320908"/>
    <lineage>
        <taxon>Eukaryota</taxon>
        <taxon>Metazoa</taxon>
        <taxon>Ecdysozoa</taxon>
        <taxon>Arthropoda</taxon>
        <taxon>Hexapoda</taxon>
        <taxon>Insecta</taxon>
        <taxon>Pterygota</taxon>
        <taxon>Neoptera</taxon>
        <taxon>Paraneoptera</taxon>
        <taxon>Hemiptera</taxon>
        <taxon>Auchenorrhyncha</taxon>
        <taxon>Membracoidea</taxon>
        <taxon>Cicadellidae</taxon>
        <taxon>Cicadellinae</taxon>
        <taxon>Proconiini</taxon>
        <taxon>Homalodisca</taxon>
    </lineage>
</organism>
<dbReference type="AlphaFoldDB" id="A0A1B6I5S4"/>